<organism evidence="1 2">
    <name type="scientific">Araneus ventricosus</name>
    <name type="common">Orbweaver spider</name>
    <name type="synonym">Epeira ventricosa</name>
    <dbReference type="NCBI Taxonomy" id="182803"/>
    <lineage>
        <taxon>Eukaryota</taxon>
        <taxon>Metazoa</taxon>
        <taxon>Ecdysozoa</taxon>
        <taxon>Arthropoda</taxon>
        <taxon>Chelicerata</taxon>
        <taxon>Arachnida</taxon>
        <taxon>Araneae</taxon>
        <taxon>Araneomorphae</taxon>
        <taxon>Entelegynae</taxon>
        <taxon>Araneoidea</taxon>
        <taxon>Araneidae</taxon>
        <taxon>Araneus</taxon>
    </lineage>
</organism>
<proteinExistence type="predicted"/>
<evidence type="ECO:0000313" key="2">
    <source>
        <dbReference type="Proteomes" id="UP000499080"/>
    </source>
</evidence>
<keyword evidence="2" id="KW-1185">Reference proteome</keyword>
<evidence type="ECO:0000313" key="1">
    <source>
        <dbReference type="EMBL" id="GBM62972.1"/>
    </source>
</evidence>
<sequence length="115" mass="13706">MYSEPPNGHKPNRSPTFCKEMRQISNAFDRPICTLRQKEFRQAKRICTYEKEDEREEFMRCKKHLVGTTSPSFNILQLSSFVLLRHSSPAQRKLHNWLALSSHFRKFIQMFITSK</sequence>
<dbReference type="AlphaFoldDB" id="A0A4Y2HCG3"/>
<dbReference type="EMBL" id="BGPR01001844">
    <property type="protein sequence ID" value="GBM62972.1"/>
    <property type="molecule type" value="Genomic_DNA"/>
</dbReference>
<accession>A0A4Y2HCG3</accession>
<reference evidence="1 2" key="1">
    <citation type="journal article" date="2019" name="Sci. Rep.">
        <title>Orb-weaving spider Araneus ventricosus genome elucidates the spidroin gene catalogue.</title>
        <authorList>
            <person name="Kono N."/>
            <person name="Nakamura H."/>
            <person name="Ohtoshi R."/>
            <person name="Moran D.A.P."/>
            <person name="Shinohara A."/>
            <person name="Yoshida Y."/>
            <person name="Fujiwara M."/>
            <person name="Mori M."/>
            <person name="Tomita M."/>
            <person name="Arakawa K."/>
        </authorList>
    </citation>
    <scope>NUCLEOTIDE SEQUENCE [LARGE SCALE GENOMIC DNA]</scope>
</reference>
<comment type="caution">
    <text evidence="1">The sequence shown here is derived from an EMBL/GenBank/DDBJ whole genome shotgun (WGS) entry which is preliminary data.</text>
</comment>
<protein>
    <submittedName>
        <fullName evidence="1">Uncharacterized protein</fullName>
    </submittedName>
</protein>
<gene>
    <name evidence="1" type="ORF">AVEN_131144_1</name>
</gene>
<dbReference type="Proteomes" id="UP000499080">
    <property type="component" value="Unassembled WGS sequence"/>
</dbReference>
<name>A0A4Y2HCG3_ARAVE</name>